<feature type="transmembrane region" description="Helical" evidence="1">
    <location>
        <begin position="42"/>
        <end position="69"/>
    </location>
</feature>
<evidence type="ECO:0000313" key="3">
    <source>
        <dbReference type="Proteomes" id="UP000184036"/>
    </source>
</evidence>
<keyword evidence="1" id="KW-0812">Transmembrane</keyword>
<dbReference type="Proteomes" id="UP000184036">
    <property type="component" value="Unassembled WGS sequence"/>
</dbReference>
<gene>
    <name evidence="2" type="ORF">SAMN05444396_103337</name>
</gene>
<dbReference type="OrthoDB" id="1144182at2"/>
<reference evidence="3" key="1">
    <citation type="submission" date="2016-11" db="EMBL/GenBank/DDBJ databases">
        <authorList>
            <person name="Varghese N."/>
            <person name="Submissions S."/>
        </authorList>
    </citation>
    <scope>NUCLEOTIDE SEQUENCE [LARGE SCALE GENOMIC DNA]</scope>
    <source>
        <strain evidence="3">DSM 19741</strain>
    </source>
</reference>
<protein>
    <recommendedName>
        <fullName evidence="4">Holin-X, holin superfamily III</fullName>
    </recommendedName>
</protein>
<dbReference type="RefSeq" id="WP_072989522.1">
    <property type="nucleotide sequence ID" value="NZ_FQWE01000003.1"/>
</dbReference>
<dbReference type="STRING" id="271157.SAMN05444396_103337"/>
<accession>A0A1M5G8R5</accession>
<keyword evidence="1" id="KW-0472">Membrane</keyword>
<organism evidence="2 3">
    <name type="scientific">Flavobacterium segetis</name>
    <dbReference type="NCBI Taxonomy" id="271157"/>
    <lineage>
        <taxon>Bacteria</taxon>
        <taxon>Pseudomonadati</taxon>
        <taxon>Bacteroidota</taxon>
        <taxon>Flavobacteriia</taxon>
        <taxon>Flavobacteriales</taxon>
        <taxon>Flavobacteriaceae</taxon>
        <taxon>Flavobacterium</taxon>
    </lineage>
</organism>
<evidence type="ECO:0000313" key="2">
    <source>
        <dbReference type="EMBL" id="SHF99852.1"/>
    </source>
</evidence>
<proteinExistence type="predicted"/>
<keyword evidence="1" id="KW-1133">Transmembrane helix</keyword>
<feature type="transmembrane region" description="Helical" evidence="1">
    <location>
        <begin position="75"/>
        <end position="96"/>
    </location>
</feature>
<evidence type="ECO:0008006" key="4">
    <source>
        <dbReference type="Google" id="ProtNLM"/>
    </source>
</evidence>
<keyword evidence="3" id="KW-1185">Reference proteome</keyword>
<dbReference type="AlphaFoldDB" id="A0A1M5G8R5"/>
<dbReference type="EMBL" id="FQWE01000003">
    <property type="protein sequence ID" value="SHF99852.1"/>
    <property type="molecule type" value="Genomic_DNA"/>
</dbReference>
<sequence length="116" mass="13188">MAFEELKENTEFIQENIHDYIKTNVSYYKLLGFKIAVKSISVILKFSIIFICLIIVLLFCSVAGALAIGKYIDNYPLGFLIIAGLFLVIALFLIVLKSRIGEKPVLKKFSEIFFND</sequence>
<name>A0A1M5G8R5_9FLAO</name>
<evidence type="ECO:0000256" key="1">
    <source>
        <dbReference type="SAM" id="Phobius"/>
    </source>
</evidence>